<evidence type="ECO:0000256" key="8">
    <source>
        <dbReference type="SAM" id="Phobius"/>
    </source>
</evidence>
<feature type="transmembrane region" description="Helical" evidence="8">
    <location>
        <begin position="74"/>
        <end position="93"/>
    </location>
</feature>
<feature type="transmembrane region" description="Helical" evidence="8">
    <location>
        <begin position="136"/>
        <end position="152"/>
    </location>
</feature>
<feature type="transmembrane region" description="Helical" evidence="8">
    <location>
        <begin position="320"/>
        <end position="340"/>
    </location>
</feature>
<keyword evidence="2" id="KW-1003">Cell membrane</keyword>
<dbReference type="GO" id="GO:0005886">
    <property type="term" value="C:plasma membrane"/>
    <property type="evidence" value="ECO:0007669"/>
    <property type="project" value="UniProtKB-SubCell"/>
</dbReference>
<dbReference type="OrthoDB" id="7282562at2759"/>
<dbReference type="KEGG" id="bman:114244478"/>
<evidence type="ECO:0000256" key="4">
    <source>
        <dbReference type="ARBA" id="ARBA00022989"/>
    </source>
</evidence>
<evidence type="ECO:0000256" key="2">
    <source>
        <dbReference type="ARBA" id="ARBA00022475"/>
    </source>
</evidence>
<dbReference type="PANTHER" id="PTHR42643">
    <property type="entry name" value="IONOTROPIC RECEPTOR 20A-RELATED"/>
    <property type="match status" value="1"/>
</dbReference>
<dbReference type="RefSeq" id="XP_028032118.1">
    <property type="nucleotide sequence ID" value="XM_028176317.1"/>
</dbReference>
<comment type="subcellular location">
    <subcellularLocation>
        <location evidence="1">Cell membrane</location>
        <topology evidence="1">Multi-pass membrane protein</topology>
    </subcellularLocation>
</comment>
<dbReference type="Proteomes" id="UP000504629">
    <property type="component" value="Unplaced"/>
</dbReference>
<keyword evidence="6" id="KW-0675">Receptor</keyword>
<evidence type="ECO:0000256" key="5">
    <source>
        <dbReference type="ARBA" id="ARBA00023136"/>
    </source>
</evidence>
<protein>
    <submittedName>
        <fullName evidence="10">Ionotropic receptor 75a-like</fullName>
    </submittedName>
</protein>
<organism evidence="9 10">
    <name type="scientific">Bombyx mandarina</name>
    <name type="common">Wild silk moth</name>
    <name type="synonym">Wild silkworm</name>
    <dbReference type="NCBI Taxonomy" id="7092"/>
    <lineage>
        <taxon>Eukaryota</taxon>
        <taxon>Metazoa</taxon>
        <taxon>Ecdysozoa</taxon>
        <taxon>Arthropoda</taxon>
        <taxon>Hexapoda</taxon>
        <taxon>Insecta</taxon>
        <taxon>Pterygota</taxon>
        <taxon>Neoptera</taxon>
        <taxon>Endopterygota</taxon>
        <taxon>Lepidoptera</taxon>
        <taxon>Glossata</taxon>
        <taxon>Ditrysia</taxon>
        <taxon>Bombycoidea</taxon>
        <taxon>Bombycidae</taxon>
        <taxon>Bombycinae</taxon>
        <taxon>Bombyx</taxon>
    </lineage>
</organism>
<dbReference type="Gene3D" id="1.10.287.70">
    <property type="match status" value="1"/>
</dbReference>
<dbReference type="InterPro" id="IPR052192">
    <property type="entry name" value="Insect_Ionotropic_Sensory_Rcpt"/>
</dbReference>
<dbReference type="GeneID" id="114244478"/>
<evidence type="ECO:0000313" key="10">
    <source>
        <dbReference type="RefSeq" id="XP_028032118.1"/>
    </source>
</evidence>
<sequence>MNATFIVGTLFHCGNISEYMHMHKYDPLWRQTWTGCDIIEVLQHIYEFKFGFILKRPNQPSYIKTFYGRPFTKRLWGCLYGVAFFVAIVLYIMKCWERRILGNGFDYGFSYEMLMVTGALCQHIPPVYASLASRRIAYFVLFMFSYVIYSYYTSNLLSHLVNDEDHGMSLDAITHGDYEIVMTNDIKYLIYEDAICHHKNFTAAEKSLMELESVTIPEGLDRVKRGKTALLSDYTSLYSVLKLTYDMHEICELIQVDLISDITEYFFVSKNFPYKEEFKIGMLRAKEVGILKRIISKNHDLDSPLDCKNLHHAQAKIDQLYTPMSILVVIYICAAVVVIGERMYFHKRFKSWPYIE</sequence>
<evidence type="ECO:0000256" key="7">
    <source>
        <dbReference type="ARBA" id="ARBA00023180"/>
    </source>
</evidence>
<evidence type="ECO:0000313" key="9">
    <source>
        <dbReference type="Proteomes" id="UP000504629"/>
    </source>
</evidence>
<keyword evidence="9" id="KW-1185">Reference proteome</keyword>
<accession>A0A6J2JS66</accession>
<dbReference type="SUPFAM" id="SSF53850">
    <property type="entry name" value="Periplasmic binding protein-like II"/>
    <property type="match status" value="1"/>
</dbReference>
<dbReference type="PANTHER" id="PTHR42643:SF30">
    <property type="entry name" value="IONOTROPIC RECEPTOR 40A-RELATED"/>
    <property type="match status" value="1"/>
</dbReference>
<reference evidence="10" key="1">
    <citation type="submission" date="2025-08" db="UniProtKB">
        <authorList>
            <consortium name="RefSeq"/>
        </authorList>
    </citation>
    <scope>IDENTIFICATION</scope>
    <source>
        <tissue evidence="10">Silk gland</tissue>
    </source>
</reference>
<gene>
    <name evidence="10" type="primary">LOC114244478</name>
</gene>
<evidence type="ECO:0000256" key="6">
    <source>
        <dbReference type="ARBA" id="ARBA00023170"/>
    </source>
</evidence>
<evidence type="ECO:0000256" key="3">
    <source>
        <dbReference type="ARBA" id="ARBA00022692"/>
    </source>
</evidence>
<evidence type="ECO:0000256" key="1">
    <source>
        <dbReference type="ARBA" id="ARBA00004651"/>
    </source>
</evidence>
<keyword evidence="4 8" id="KW-1133">Transmembrane helix</keyword>
<proteinExistence type="predicted"/>
<keyword evidence="3 8" id="KW-0812">Transmembrane</keyword>
<keyword evidence="5 8" id="KW-0472">Membrane</keyword>
<dbReference type="AlphaFoldDB" id="A0A6J2JS66"/>
<keyword evidence="7" id="KW-0325">Glycoprotein</keyword>
<name>A0A6J2JS66_BOMMA</name>